<comment type="similarity">
    <text evidence="1">Belongs to the sigma-70 factor family. ECF subfamily.</text>
</comment>
<dbReference type="GO" id="GO:0016987">
    <property type="term" value="F:sigma factor activity"/>
    <property type="evidence" value="ECO:0007669"/>
    <property type="project" value="UniProtKB-KW"/>
</dbReference>
<dbReference type="PANTHER" id="PTHR43133:SF8">
    <property type="entry name" value="RNA POLYMERASE SIGMA FACTOR HI_1459-RELATED"/>
    <property type="match status" value="1"/>
</dbReference>
<dbReference type="InterPro" id="IPR013324">
    <property type="entry name" value="RNA_pol_sigma_r3/r4-like"/>
</dbReference>
<gene>
    <name evidence="7" type="ORF">H8730_12455</name>
</gene>
<evidence type="ECO:0000313" key="8">
    <source>
        <dbReference type="Proteomes" id="UP000657006"/>
    </source>
</evidence>
<dbReference type="InterPro" id="IPR013325">
    <property type="entry name" value="RNA_pol_sigma_r2"/>
</dbReference>
<dbReference type="SUPFAM" id="SSF88946">
    <property type="entry name" value="Sigma2 domain of RNA polymerase sigma factors"/>
    <property type="match status" value="1"/>
</dbReference>
<sequence length="185" mass="21998">MDDEQILDLYWKRSESAITETAKKFGRYCWTIAWNILSDAADAEECENDVYLAAWNTIPPKRPTHLAIFLGRLTRNIALDKYDYKTAQKRNQKFEQILSELEDCLVSPHSVETQYEAGQTAETINRFLREQPYESRAVFLRRYWYSDSIRDIAKQFGISESKVKSMLFRTRNRLRQYLEKEGIYR</sequence>
<accession>A0A926DVV2</accession>
<keyword evidence="3" id="KW-0731">Sigma factor</keyword>
<keyword evidence="8" id="KW-1185">Reference proteome</keyword>
<evidence type="ECO:0000313" key="7">
    <source>
        <dbReference type="EMBL" id="MBC8544349.1"/>
    </source>
</evidence>
<name>A0A926DVV2_9FIRM</name>
<dbReference type="GO" id="GO:0006352">
    <property type="term" value="P:DNA-templated transcription initiation"/>
    <property type="evidence" value="ECO:0007669"/>
    <property type="project" value="InterPro"/>
</dbReference>
<evidence type="ECO:0000256" key="3">
    <source>
        <dbReference type="ARBA" id="ARBA00023082"/>
    </source>
</evidence>
<evidence type="ECO:0000256" key="2">
    <source>
        <dbReference type="ARBA" id="ARBA00023015"/>
    </source>
</evidence>
<dbReference type="Gene3D" id="1.10.1740.10">
    <property type="match status" value="1"/>
</dbReference>
<keyword evidence="5" id="KW-0804">Transcription</keyword>
<keyword evidence="2" id="KW-0805">Transcription regulation</keyword>
<dbReference type="AlphaFoldDB" id="A0A926DVV2"/>
<dbReference type="EMBL" id="JACRSQ010000020">
    <property type="protein sequence ID" value="MBC8544349.1"/>
    <property type="molecule type" value="Genomic_DNA"/>
</dbReference>
<dbReference type="Pfam" id="PF08281">
    <property type="entry name" value="Sigma70_r4_2"/>
    <property type="match status" value="1"/>
</dbReference>
<keyword evidence="4" id="KW-0238">DNA-binding</keyword>
<dbReference type="GO" id="GO:0003677">
    <property type="term" value="F:DNA binding"/>
    <property type="evidence" value="ECO:0007669"/>
    <property type="project" value="UniProtKB-KW"/>
</dbReference>
<dbReference type="Gene3D" id="1.10.10.10">
    <property type="entry name" value="Winged helix-like DNA-binding domain superfamily/Winged helix DNA-binding domain"/>
    <property type="match status" value="1"/>
</dbReference>
<dbReference type="InterPro" id="IPR036388">
    <property type="entry name" value="WH-like_DNA-bd_sf"/>
</dbReference>
<protein>
    <submittedName>
        <fullName evidence="7">Sigma-70 family RNA polymerase sigma factor</fullName>
    </submittedName>
</protein>
<dbReference type="InterPro" id="IPR013249">
    <property type="entry name" value="RNA_pol_sigma70_r4_t2"/>
</dbReference>
<dbReference type="InterPro" id="IPR039425">
    <property type="entry name" value="RNA_pol_sigma-70-like"/>
</dbReference>
<dbReference type="Proteomes" id="UP000657006">
    <property type="component" value="Unassembled WGS sequence"/>
</dbReference>
<organism evidence="7 8">
    <name type="scientific">Bianquea renquensis</name>
    <dbReference type="NCBI Taxonomy" id="2763661"/>
    <lineage>
        <taxon>Bacteria</taxon>
        <taxon>Bacillati</taxon>
        <taxon>Bacillota</taxon>
        <taxon>Clostridia</taxon>
        <taxon>Eubacteriales</taxon>
        <taxon>Bianqueaceae</taxon>
        <taxon>Bianquea</taxon>
    </lineage>
</organism>
<reference evidence="7" key="1">
    <citation type="submission" date="2020-08" db="EMBL/GenBank/DDBJ databases">
        <title>Genome public.</title>
        <authorList>
            <person name="Liu C."/>
            <person name="Sun Q."/>
        </authorList>
    </citation>
    <scope>NUCLEOTIDE SEQUENCE</scope>
    <source>
        <strain evidence="7">NSJ-32</strain>
    </source>
</reference>
<dbReference type="SUPFAM" id="SSF88659">
    <property type="entry name" value="Sigma3 and sigma4 domains of RNA polymerase sigma factors"/>
    <property type="match status" value="1"/>
</dbReference>
<proteinExistence type="inferred from homology"/>
<dbReference type="RefSeq" id="WP_177718831.1">
    <property type="nucleotide sequence ID" value="NZ_JACRSQ010000020.1"/>
</dbReference>
<comment type="caution">
    <text evidence="7">The sequence shown here is derived from an EMBL/GenBank/DDBJ whole genome shotgun (WGS) entry which is preliminary data.</text>
</comment>
<evidence type="ECO:0000256" key="1">
    <source>
        <dbReference type="ARBA" id="ARBA00010641"/>
    </source>
</evidence>
<dbReference type="PANTHER" id="PTHR43133">
    <property type="entry name" value="RNA POLYMERASE ECF-TYPE SIGMA FACTO"/>
    <property type="match status" value="1"/>
</dbReference>
<evidence type="ECO:0000256" key="5">
    <source>
        <dbReference type="ARBA" id="ARBA00023163"/>
    </source>
</evidence>
<dbReference type="InterPro" id="IPR014284">
    <property type="entry name" value="RNA_pol_sigma-70_dom"/>
</dbReference>
<feature type="domain" description="RNA polymerase sigma factor 70 region 4 type 2" evidence="6">
    <location>
        <begin position="132"/>
        <end position="174"/>
    </location>
</feature>
<evidence type="ECO:0000259" key="6">
    <source>
        <dbReference type="Pfam" id="PF08281"/>
    </source>
</evidence>
<dbReference type="NCBIfam" id="TIGR02937">
    <property type="entry name" value="sigma70-ECF"/>
    <property type="match status" value="1"/>
</dbReference>
<evidence type="ECO:0000256" key="4">
    <source>
        <dbReference type="ARBA" id="ARBA00023125"/>
    </source>
</evidence>